<evidence type="ECO:0000256" key="16">
    <source>
        <dbReference type="ARBA" id="ARBA00031851"/>
    </source>
</evidence>
<evidence type="ECO:0000256" key="10">
    <source>
        <dbReference type="ARBA" id="ARBA00022832"/>
    </source>
</evidence>
<comment type="similarity">
    <text evidence="2">Belongs to the NADP-dependent oxidoreductase L4BD family.</text>
</comment>
<evidence type="ECO:0000256" key="24">
    <source>
        <dbReference type="ARBA" id="ARBA00047878"/>
    </source>
</evidence>
<comment type="catalytic activity">
    <reaction evidence="27">
        <text>13,14-dihydro-15-oxo-PGF2alpha + NADP(+) = 15-oxoprostaglandin F2alpha + NADPH + H(+)</text>
        <dbReference type="Rhea" id="RHEA:50588"/>
        <dbReference type="ChEBI" id="CHEBI:15378"/>
        <dbReference type="ChEBI" id="CHEBI:57783"/>
        <dbReference type="ChEBI" id="CHEBI:58349"/>
        <dbReference type="ChEBI" id="CHEBI:133374"/>
        <dbReference type="ChEBI" id="CHEBI:133409"/>
    </reaction>
    <physiologicalReaction direction="right-to-left" evidence="27">
        <dbReference type="Rhea" id="RHEA:50590"/>
    </physiologicalReaction>
</comment>
<name>A0A3N0XJR7_ANAGA</name>
<dbReference type="Pfam" id="PF16884">
    <property type="entry name" value="ADH_N_2"/>
    <property type="match status" value="2"/>
</dbReference>
<dbReference type="EMBL" id="RJVU01071502">
    <property type="protein sequence ID" value="ROI46747.1"/>
    <property type="molecule type" value="Genomic_DNA"/>
</dbReference>
<evidence type="ECO:0000256" key="9">
    <source>
        <dbReference type="ARBA" id="ARBA00022553"/>
    </source>
</evidence>
<evidence type="ECO:0000256" key="34">
    <source>
        <dbReference type="ARBA" id="ARBA00049368"/>
    </source>
</evidence>
<dbReference type="PANTHER" id="PTHR43205">
    <property type="entry name" value="PROSTAGLANDIN REDUCTASE"/>
    <property type="match status" value="1"/>
</dbReference>
<dbReference type="GO" id="GO:0005737">
    <property type="term" value="C:cytoplasm"/>
    <property type="evidence" value="ECO:0007669"/>
    <property type="project" value="UniProtKB-SubCell"/>
</dbReference>
<evidence type="ECO:0000256" key="23">
    <source>
        <dbReference type="ARBA" id="ARBA00047871"/>
    </source>
</evidence>
<keyword evidence="8" id="KW-0644">Prostaglandin metabolism</keyword>
<dbReference type="Gene3D" id="3.90.180.10">
    <property type="entry name" value="Medium-chain alcohol dehydrogenases, catalytic domain"/>
    <property type="match status" value="2"/>
</dbReference>
<feature type="region of interest" description="Disordered" evidence="35">
    <location>
        <begin position="628"/>
        <end position="657"/>
    </location>
</feature>
<comment type="catalytic activity">
    <reaction evidence="20">
        <text>octanal + NADP(+) = (2E)-octenal + NADPH + H(+)</text>
        <dbReference type="Rhea" id="RHEA:50780"/>
        <dbReference type="ChEBI" id="CHEBI:15378"/>
        <dbReference type="ChEBI" id="CHEBI:17935"/>
        <dbReference type="ChEBI" id="CHEBI:57783"/>
        <dbReference type="ChEBI" id="CHEBI:58349"/>
        <dbReference type="ChEBI" id="CHEBI:61748"/>
    </reaction>
    <physiologicalReaction direction="right-to-left" evidence="20">
        <dbReference type="Rhea" id="RHEA:50782"/>
    </physiologicalReaction>
</comment>
<evidence type="ECO:0000256" key="20">
    <source>
        <dbReference type="ARBA" id="ARBA00047461"/>
    </source>
</evidence>
<evidence type="ECO:0000256" key="12">
    <source>
        <dbReference type="ARBA" id="ARBA00022990"/>
    </source>
</evidence>
<comment type="catalytic activity">
    <reaction evidence="24">
        <text>13,14-dihydro-15-oxo-prostaglandin F1alpha + NADP(+) = 15-oxoprostaglandin F1alpha + NADPH + H(+)</text>
        <dbReference type="Rhea" id="RHEA:50592"/>
        <dbReference type="ChEBI" id="CHEBI:15378"/>
        <dbReference type="ChEBI" id="CHEBI:57783"/>
        <dbReference type="ChEBI" id="CHEBI:58349"/>
        <dbReference type="ChEBI" id="CHEBI:79072"/>
        <dbReference type="ChEBI" id="CHEBI:133411"/>
    </reaction>
    <physiologicalReaction direction="right-to-left" evidence="24">
        <dbReference type="Rhea" id="RHEA:50594"/>
    </physiologicalReaction>
</comment>
<evidence type="ECO:0000256" key="3">
    <source>
        <dbReference type="ARBA" id="ARBA00011852"/>
    </source>
</evidence>
<evidence type="ECO:0000256" key="5">
    <source>
        <dbReference type="ARBA" id="ARBA00012410"/>
    </source>
</evidence>
<evidence type="ECO:0000256" key="31">
    <source>
        <dbReference type="ARBA" id="ARBA00049068"/>
    </source>
</evidence>
<evidence type="ECO:0000256" key="33">
    <source>
        <dbReference type="ARBA" id="ARBA00049179"/>
    </source>
</evidence>
<dbReference type="InterPro" id="IPR011032">
    <property type="entry name" value="GroES-like_sf"/>
</dbReference>
<protein>
    <recommendedName>
        <fullName evidence="6">Prostaglandin reductase 1</fullName>
        <ecNumber evidence="4">1.3.1.48</ecNumber>
        <ecNumber evidence="5">1.3.1.74</ecNumber>
    </recommendedName>
    <alternativeName>
        <fullName evidence="19">15-oxoprostaglandin 13-reductase</fullName>
    </alternativeName>
    <alternativeName>
        <fullName evidence="17">Dithiolethione-inducible gene 1 protein</fullName>
    </alternativeName>
    <alternativeName>
        <fullName evidence="16">Leukotriene B4 12-hydroxydehydrogenase</fullName>
    </alternativeName>
    <alternativeName>
        <fullName evidence="18">NAD(P)H-dependent alkenal/one oxidoreductase</fullName>
    </alternativeName>
</protein>
<dbReference type="InterPro" id="IPR041694">
    <property type="entry name" value="ADH_N_2"/>
</dbReference>
<dbReference type="OrthoDB" id="809632at2759"/>
<dbReference type="CDD" id="cd08294">
    <property type="entry name" value="leukotriene_B4_DH_like"/>
    <property type="match status" value="1"/>
</dbReference>
<evidence type="ECO:0000256" key="1">
    <source>
        <dbReference type="ARBA" id="ARBA00004496"/>
    </source>
</evidence>
<evidence type="ECO:0000256" key="21">
    <source>
        <dbReference type="ARBA" id="ARBA00047617"/>
    </source>
</evidence>
<dbReference type="Proteomes" id="UP000281406">
    <property type="component" value="Unassembled WGS sequence"/>
</dbReference>
<accession>A0A3N0XJR7</accession>
<evidence type="ECO:0000256" key="15">
    <source>
        <dbReference type="ARBA" id="ARBA00023278"/>
    </source>
</evidence>
<proteinExistence type="inferred from homology"/>
<dbReference type="FunFam" id="3.40.50.720:FF:000121">
    <property type="entry name" value="Prostaglandin reductase 2"/>
    <property type="match status" value="2"/>
</dbReference>
<dbReference type="PANTHER" id="PTHR43205:SF7">
    <property type="entry name" value="PROSTAGLANDIN REDUCTASE 1"/>
    <property type="match status" value="1"/>
</dbReference>
<comment type="catalytic activity">
    <reaction evidence="34">
        <text>hexanal + NADP(+) = (E)-hex-2-enal + NADPH + H(+)</text>
        <dbReference type="Rhea" id="RHEA:50776"/>
        <dbReference type="ChEBI" id="CHEBI:15378"/>
        <dbReference type="ChEBI" id="CHEBI:28913"/>
        <dbReference type="ChEBI" id="CHEBI:57783"/>
        <dbReference type="ChEBI" id="CHEBI:58349"/>
        <dbReference type="ChEBI" id="CHEBI:88528"/>
    </reaction>
    <physiologicalReaction direction="right-to-left" evidence="34">
        <dbReference type="Rhea" id="RHEA:50778"/>
    </physiologicalReaction>
</comment>
<comment type="catalytic activity">
    <reaction evidence="26">
        <text>nonan-2-one + NADP(+) = (3E)-nonen-2-one + NADPH + H(+)</text>
        <dbReference type="Rhea" id="RHEA:50616"/>
        <dbReference type="ChEBI" id="CHEBI:15378"/>
        <dbReference type="ChEBI" id="CHEBI:57783"/>
        <dbReference type="ChEBI" id="CHEBI:58349"/>
        <dbReference type="ChEBI" id="CHEBI:77927"/>
        <dbReference type="ChEBI" id="CHEBI:133457"/>
    </reaction>
    <physiologicalReaction direction="right-to-left" evidence="26">
        <dbReference type="Rhea" id="RHEA:50618"/>
    </physiologicalReaction>
</comment>
<evidence type="ECO:0000259" key="36">
    <source>
        <dbReference type="SMART" id="SM00829"/>
    </source>
</evidence>
<keyword evidence="15" id="KW-0379">Hydroxylation</keyword>
<evidence type="ECO:0000256" key="17">
    <source>
        <dbReference type="ARBA" id="ARBA00032255"/>
    </source>
</evidence>
<dbReference type="InterPro" id="IPR020843">
    <property type="entry name" value="ER"/>
</dbReference>
<feature type="domain" description="Enoyl reductase (ER)" evidence="36">
    <location>
        <begin position="662"/>
        <end position="1055"/>
    </location>
</feature>
<evidence type="ECO:0000256" key="22">
    <source>
        <dbReference type="ARBA" id="ARBA00047742"/>
    </source>
</evidence>
<dbReference type="Gene3D" id="3.40.50.720">
    <property type="entry name" value="NAD(P)-binding Rossmann-like Domain"/>
    <property type="match status" value="4"/>
</dbReference>
<comment type="catalytic activity">
    <reaction evidence="28">
        <text>4-hydroxynonanal + NADP(+) = (E)-4-hydroxynon-2-enal + NADPH + H(+)</text>
        <dbReference type="Rhea" id="RHEA:64736"/>
        <dbReference type="ChEBI" id="CHEBI:15378"/>
        <dbReference type="ChEBI" id="CHEBI:57783"/>
        <dbReference type="ChEBI" id="CHEBI:58349"/>
        <dbReference type="ChEBI" id="CHEBI:58968"/>
        <dbReference type="ChEBI" id="CHEBI:156112"/>
    </reaction>
    <physiologicalReaction direction="right-to-left" evidence="28">
        <dbReference type="Rhea" id="RHEA:64738"/>
    </physiologicalReaction>
</comment>
<keyword evidence="11" id="KW-0521">NADP</keyword>
<dbReference type="InterPro" id="IPR045010">
    <property type="entry name" value="MDR_fam"/>
</dbReference>
<comment type="catalytic activity">
    <reaction evidence="23">
        <text>leukotriene B4 + NADP(+) = 12-oxo-leukotriene B4 + NADPH + H(+)</text>
        <dbReference type="Rhea" id="RHEA:50608"/>
        <dbReference type="ChEBI" id="CHEBI:15378"/>
        <dbReference type="ChEBI" id="CHEBI:57461"/>
        <dbReference type="ChEBI" id="CHEBI:57783"/>
        <dbReference type="ChEBI" id="CHEBI:58349"/>
        <dbReference type="ChEBI" id="CHEBI:133309"/>
    </reaction>
    <physiologicalReaction direction="left-to-right" evidence="23">
        <dbReference type="Rhea" id="RHEA:50609"/>
    </physiologicalReaction>
</comment>
<comment type="catalytic activity">
    <reaction evidence="30">
        <text>6-trans-leukotriene B4 + NADP(+) = 12-oxo-(5S)-hydroxy-(6E,8E,10E,14Z)-eicosatetraenoate + NADPH + H(+)</text>
        <dbReference type="Rhea" id="RHEA:51204"/>
        <dbReference type="ChEBI" id="CHEBI:15378"/>
        <dbReference type="ChEBI" id="CHEBI:57783"/>
        <dbReference type="ChEBI" id="CHEBI:58349"/>
        <dbReference type="ChEBI" id="CHEBI:90723"/>
        <dbReference type="ChEBI" id="CHEBI:133974"/>
    </reaction>
    <physiologicalReaction direction="left-to-right" evidence="30">
        <dbReference type="Rhea" id="RHEA:51205"/>
    </physiologicalReaction>
</comment>
<keyword evidence="13" id="KW-0560">Oxidoreductase</keyword>
<dbReference type="Pfam" id="PF00107">
    <property type="entry name" value="ADH_zinc_N"/>
    <property type="match status" value="2"/>
</dbReference>
<evidence type="ECO:0000256" key="25">
    <source>
        <dbReference type="ARBA" id="ARBA00047903"/>
    </source>
</evidence>
<reference evidence="37 38" key="1">
    <citation type="submission" date="2018-10" db="EMBL/GenBank/DDBJ databases">
        <title>Genome assembly for a Yunnan-Guizhou Plateau 3E fish, Anabarilius grahami (Regan), and its evolutionary and genetic applications.</title>
        <authorList>
            <person name="Jiang W."/>
        </authorList>
    </citation>
    <scope>NUCLEOTIDE SEQUENCE [LARGE SCALE GENOMIC DNA]</scope>
    <source>
        <strain evidence="37">AG-KIZ</strain>
        <tissue evidence="37">Muscle</tissue>
    </source>
</reference>
<dbReference type="GO" id="GO:0047522">
    <property type="term" value="F:15-oxoprostaglandin 13-reductase [NAD(P)+] activity"/>
    <property type="evidence" value="ECO:0007669"/>
    <property type="project" value="UniProtKB-EC"/>
</dbReference>
<gene>
    <name evidence="37" type="ORF">DPX16_7865</name>
</gene>
<evidence type="ECO:0000256" key="4">
    <source>
        <dbReference type="ARBA" id="ARBA00011981"/>
    </source>
</evidence>
<comment type="catalytic activity">
    <reaction evidence="32">
        <text>13,14-dihydro-15-oxo-prostaglandin E1 + NADP(+) = 15-oxoprostaglandin E1 + NADPH + H(+)</text>
        <dbReference type="Rhea" id="RHEA:50584"/>
        <dbReference type="ChEBI" id="CHEBI:15378"/>
        <dbReference type="ChEBI" id="CHEBI:57401"/>
        <dbReference type="ChEBI" id="CHEBI:57783"/>
        <dbReference type="ChEBI" id="CHEBI:58349"/>
        <dbReference type="ChEBI" id="CHEBI:133408"/>
    </reaction>
    <physiologicalReaction direction="right-to-left" evidence="32">
        <dbReference type="Rhea" id="RHEA:50586"/>
    </physiologicalReaction>
</comment>
<evidence type="ECO:0000256" key="28">
    <source>
        <dbReference type="ARBA" id="ARBA00048387"/>
    </source>
</evidence>
<evidence type="ECO:0000256" key="11">
    <source>
        <dbReference type="ARBA" id="ARBA00022857"/>
    </source>
</evidence>
<evidence type="ECO:0000256" key="2">
    <source>
        <dbReference type="ARBA" id="ARBA00010460"/>
    </source>
</evidence>
<organism evidence="37 38">
    <name type="scientific">Anabarilius grahami</name>
    <name type="common">Kanglang fish</name>
    <name type="synonym">Barilius grahami</name>
    <dbReference type="NCBI Taxonomy" id="495550"/>
    <lineage>
        <taxon>Eukaryota</taxon>
        <taxon>Metazoa</taxon>
        <taxon>Chordata</taxon>
        <taxon>Craniata</taxon>
        <taxon>Vertebrata</taxon>
        <taxon>Euteleostomi</taxon>
        <taxon>Actinopterygii</taxon>
        <taxon>Neopterygii</taxon>
        <taxon>Teleostei</taxon>
        <taxon>Ostariophysi</taxon>
        <taxon>Cypriniformes</taxon>
        <taxon>Xenocyprididae</taxon>
        <taxon>Xenocypridinae</taxon>
        <taxon>Xenocypridinae incertae sedis</taxon>
        <taxon>Anabarilius</taxon>
    </lineage>
</organism>
<keyword evidence="7" id="KW-0963">Cytoplasm</keyword>
<dbReference type="InterPro" id="IPR036291">
    <property type="entry name" value="NAD(P)-bd_dom_sf"/>
</dbReference>
<evidence type="ECO:0000313" key="37">
    <source>
        <dbReference type="EMBL" id="ROI46747.1"/>
    </source>
</evidence>
<dbReference type="InterPro" id="IPR014190">
    <property type="entry name" value="PTGR1"/>
</dbReference>
<comment type="caution">
    <text evidence="37">The sequence shown here is derived from an EMBL/GenBank/DDBJ whole genome shotgun (WGS) entry which is preliminary data.</text>
</comment>
<dbReference type="EC" id="1.3.1.48" evidence="4"/>
<evidence type="ECO:0000256" key="6">
    <source>
        <dbReference type="ARBA" id="ARBA00020651"/>
    </source>
</evidence>
<evidence type="ECO:0000256" key="18">
    <source>
        <dbReference type="ARBA" id="ARBA00032297"/>
    </source>
</evidence>
<evidence type="ECO:0000256" key="8">
    <source>
        <dbReference type="ARBA" id="ARBA00022501"/>
    </source>
</evidence>
<comment type="catalytic activity">
    <reaction evidence="31">
        <text>(5S,12S)-dihydroxy-(6E,10E,12E,14Z)-eicosatetraenoate + NADP(+) = 12-oxo-(5S)-hydroxy-(6E,8E,10E,14Z)-eicosatetraenoate + NADPH + H(+)</text>
        <dbReference type="Rhea" id="RHEA:51212"/>
        <dbReference type="ChEBI" id="CHEBI:15378"/>
        <dbReference type="ChEBI" id="CHEBI:57783"/>
        <dbReference type="ChEBI" id="CHEBI:58349"/>
        <dbReference type="ChEBI" id="CHEBI:133974"/>
        <dbReference type="ChEBI" id="CHEBI:133975"/>
    </reaction>
    <physiologicalReaction direction="left-to-right" evidence="31">
        <dbReference type="Rhea" id="RHEA:51213"/>
    </physiologicalReaction>
</comment>
<evidence type="ECO:0000256" key="35">
    <source>
        <dbReference type="SAM" id="MobiDB-lite"/>
    </source>
</evidence>
<evidence type="ECO:0000256" key="19">
    <source>
        <dbReference type="ARBA" id="ARBA00033119"/>
    </source>
</evidence>
<keyword evidence="38" id="KW-1185">Reference proteome</keyword>
<evidence type="ECO:0000256" key="30">
    <source>
        <dbReference type="ARBA" id="ARBA00048953"/>
    </source>
</evidence>
<dbReference type="GO" id="GO:0006693">
    <property type="term" value="P:prostaglandin metabolic process"/>
    <property type="evidence" value="ECO:0007669"/>
    <property type="project" value="UniProtKB-KW"/>
</dbReference>
<dbReference type="EC" id="1.3.1.74" evidence="5"/>
<keyword evidence="12" id="KW-0007">Acetylation</keyword>
<dbReference type="InterPro" id="IPR013149">
    <property type="entry name" value="ADH-like_C"/>
</dbReference>
<keyword evidence="9" id="KW-0597">Phosphoprotein</keyword>
<comment type="catalytic activity">
    <reaction evidence="21">
        <text>decanal + NADP(+) = (2E)-decenal + NADPH + H(+)</text>
        <dbReference type="Rhea" id="RHEA:50612"/>
        <dbReference type="ChEBI" id="CHEBI:15378"/>
        <dbReference type="ChEBI" id="CHEBI:31457"/>
        <dbReference type="ChEBI" id="CHEBI:57783"/>
        <dbReference type="ChEBI" id="CHEBI:58349"/>
        <dbReference type="ChEBI" id="CHEBI:133455"/>
    </reaction>
    <physiologicalReaction direction="right-to-left" evidence="21">
        <dbReference type="Rhea" id="RHEA:50614"/>
    </physiologicalReaction>
</comment>
<dbReference type="GO" id="GO:0032440">
    <property type="term" value="F:2-alkenal reductase [NAD(P)H] activity"/>
    <property type="evidence" value="ECO:0007669"/>
    <property type="project" value="UniProtKB-EC"/>
</dbReference>
<evidence type="ECO:0000256" key="13">
    <source>
        <dbReference type="ARBA" id="ARBA00023002"/>
    </source>
</evidence>
<keyword evidence="10" id="KW-0276">Fatty acid metabolism</keyword>
<comment type="catalytic activity">
    <reaction evidence="25">
        <text>dodecanal + NADP(+) = (2E)-dodecenal + NADPH + H(+)</text>
        <dbReference type="Rhea" id="RHEA:50784"/>
        <dbReference type="ChEBI" id="CHEBI:15378"/>
        <dbReference type="ChEBI" id="CHEBI:27836"/>
        <dbReference type="ChEBI" id="CHEBI:57783"/>
        <dbReference type="ChEBI" id="CHEBI:58349"/>
        <dbReference type="ChEBI" id="CHEBI:133741"/>
    </reaction>
    <physiologicalReaction direction="right-to-left" evidence="25">
        <dbReference type="Rhea" id="RHEA:50786"/>
    </physiologicalReaction>
</comment>
<evidence type="ECO:0000256" key="29">
    <source>
        <dbReference type="ARBA" id="ARBA00048591"/>
    </source>
</evidence>
<evidence type="ECO:0000313" key="38">
    <source>
        <dbReference type="Proteomes" id="UP000281406"/>
    </source>
</evidence>
<evidence type="ECO:0000256" key="27">
    <source>
        <dbReference type="ARBA" id="ARBA00048290"/>
    </source>
</evidence>
<dbReference type="SUPFAM" id="SSF50129">
    <property type="entry name" value="GroES-like"/>
    <property type="match status" value="3"/>
</dbReference>
<comment type="catalytic activity">
    <reaction evidence="29">
        <text>20-hydroxy-leukotriene B4 + NADP(+) = 12-oxo-20-hydroxy-leukotriene B4 + NADPH + H(+)</text>
        <dbReference type="Rhea" id="RHEA:51208"/>
        <dbReference type="ChEBI" id="CHEBI:15378"/>
        <dbReference type="ChEBI" id="CHEBI:57460"/>
        <dbReference type="ChEBI" id="CHEBI:57783"/>
        <dbReference type="ChEBI" id="CHEBI:58349"/>
        <dbReference type="ChEBI" id="CHEBI:133346"/>
    </reaction>
    <physiologicalReaction direction="left-to-right" evidence="29">
        <dbReference type="Rhea" id="RHEA:51209"/>
    </physiologicalReaction>
</comment>
<comment type="catalytic activity">
    <reaction evidence="22">
        <text>pentan-2-one + NADP(+) = (E)-pent-3-en-2-one + NADPH + H(+)</text>
        <dbReference type="Rhea" id="RHEA:50788"/>
        <dbReference type="ChEBI" id="CHEBI:15378"/>
        <dbReference type="ChEBI" id="CHEBI:16472"/>
        <dbReference type="ChEBI" id="CHEBI:57783"/>
        <dbReference type="ChEBI" id="CHEBI:58349"/>
        <dbReference type="ChEBI" id="CHEBI:145276"/>
    </reaction>
    <physiologicalReaction direction="right-to-left" evidence="22">
        <dbReference type="Rhea" id="RHEA:50790"/>
    </physiologicalReaction>
</comment>
<comment type="catalytic activity">
    <reaction evidence="33">
        <text>an n-alkanal + NADP(+) = an alk-2-enal + NADPH + H(+)</text>
        <dbReference type="Rhea" id="RHEA:13737"/>
        <dbReference type="ChEBI" id="CHEBI:12834"/>
        <dbReference type="ChEBI" id="CHEBI:13757"/>
        <dbReference type="ChEBI" id="CHEBI:15378"/>
        <dbReference type="ChEBI" id="CHEBI:57783"/>
        <dbReference type="ChEBI" id="CHEBI:58349"/>
        <dbReference type="EC" id="1.3.1.74"/>
    </reaction>
    <physiologicalReaction direction="right-to-left" evidence="33">
        <dbReference type="Rhea" id="RHEA:13739"/>
    </physiologicalReaction>
</comment>
<dbReference type="SUPFAM" id="SSF51735">
    <property type="entry name" value="NAD(P)-binding Rossmann-fold domains"/>
    <property type="match status" value="2"/>
</dbReference>
<dbReference type="AlphaFoldDB" id="A0A3N0XJR7"/>
<comment type="subunit">
    <text evidence="3">Monomer or homodimer.</text>
</comment>
<comment type="subcellular location">
    <subcellularLocation>
        <location evidence="1">Cytoplasm</location>
    </subcellularLocation>
</comment>
<sequence length="1055" mass="115200">MAQAKTWVLKKHFEGFPKDSDFELKLEQLSEPRDGEVLLEALFLSVDPYMRPYSRVRMQEGDVMIGTQVAKVIKSNNHSFPVGCHVVGRCGWRTHTVSDGSDLTKVLDDWPQDVPLSHAVGAMGMPGLTALYGLEEVCAIKSGETLLVNAAAGAVGSVAGQIAKLKGCKVVGSAGSDNKVAYLKELGFDQAFNYKTVPSLEEALKKASPEGYDCYFENVGGPFSSVAIPQMKAFGRIAVCGGISLYNDSTPQTGPYPHMHMIFKQLKMEGFLVGRWEHKNEESLKRMLTWMQEVGGPFFTAALKNMKPGGRIAVCGAIATYNDTAPQMLVEKLFTRRILLPLLPEQPHSGYNHTLQVSCWGLWFGPQQRTMAQAKTWVLKKHFEGFPKDSDFELKLEQLSEPRDGEVLLEALFLSVDPYMRPYSRVSMQEGDVMIGAQVANDADIISSLRIRDLKLPSTASSWNLLLISLPLCSSLISLPLLCSPLSIYSLLSSSRRPRAACSSLATLPRRFCAALINPPLHSSQISSPLSSSSVPTPLPSCLVSASLPSRLQHRASALRCILLQCSCIIICPLHSDDLHSECVRCLGKSHTESALTEMICSHCERMSLASLCLCFSESDSAPRALLFSSSQGPVRKKQQGRGSQCSDETVRFSHPDQRPSAIASDLVLFGGSDEEPLDDSMSIAASDVEDALFMTPPPCRRWSQSMPGRPLTLNSPECCQRPSSSSGLEWVIKSNNLSFPVGCHVVGQCGWRTHTVSDGSDLTKVLDDWPQDVPLSHAVGAMGMPGLTALYGLEEVCAIKSGETLLVNAAAGAVGSVAGQIAKLKGCKVVGSAGSDNKVAYLKELGFDQAFNYKTVPSLEEALKKASPEGYDCYFENVGGPFSSVAIPQMKAFGRIAVCGGISLYNDTTPQTVHKTVGCPIRHSSLKKGARERPFAAAMRPRCALLLRPQDCELRRGLYPAVKAPLRRESSDSEEDREGLGPYPHMHMIFKQLKMEGFLVGRWEHKNEESLKRMLTWMQEGKLKTKEVVTVGFENMPTAFMKMLKGDGLGKAIV</sequence>
<dbReference type="SMART" id="SM00829">
    <property type="entry name" value="PKS_ER"/>
    <property type="match status" value="1"/>
</dbReference>
<keyword evidence="14" id="KW-0443">Lipid metabolism</keyword>
<evidence type="ECO:0000256" key="26">
    <source>
        <dbReference type="ARBA" id="ARBA00048066"/>
    </source>
</evidence>
<evidence type="ECO:0000256" key="32">
    <source>
        <dbReference type="ARBA" id="ARBA00049070"/>
    </source>
</evidence>
<evidence type="ECO:0000256" key="7">
    <source>
        <dbReference type="ARBA" id="ARBA00022490"/>
    </source>
</evidence>
<evidence type="ECO:0000256" key="14">
    <source>
        <dbReference type="ARBA" id="ARBA00023098"/>
    </source>
</evidence>